<organism evidence="1">
    <name type="scientific">Pseudomonas aeruginosa</name>
    <dbReference type="NCBI Taxonomy" id="287"/>
    <lineage>
        <taxon>Bacteria</taxon>
        <taxon>Pseudomonadati</taxon>
        <taxon>Pseudomonadota</taxon>
        <taxon>Gammaproteobacteria</taxon>
        <taxon>Pseudomonadales</taxon>
        <taxon>Pseudomonadaceae</taxon>
        <taxon>Pseudomonas</taxon>
    </lineage>
</organism>
<accession>A0A385FW75</accession>
<protein>
    <submittedName>
        <fullName evidence="1">Uncharacterized protein</fullName>
    </submittedName>
</protein>
<sequence length="38" mass="4336">MSPFGALFNMEFVVMTPHPSTDLRLKIVTLIMLTAWNL</sequence>
<dbReference type="EMBL" id="MH547560">
    <property type="protein sequence ID" value="AXV45925.1"/>
    <property type="molecule type" value="Genomic_DNA"/>
</dbReference>
<evidence type="ECO:0000313" key="1">
    <source>
        <dbReference type="EMBL" id="AXV45925.1"/>
    </source>
</evidence>
<dbReference type="AlphaFoldDB" id="A0A385FW75"/>
<gene>
    <name evidence="1" type="ORF">pMKPA34_0081</name>
</gene>
<geneLocation type="plasmid" evidence="1">
    <name>pMKPA34-1</name>
</geneLocation>
<reference evidence="1" key="1">
    <citation type="submission" date="2018-06" db="EMBL/GenBank/DDBJ databases">
        <title>Complete Sequence of plasmid pMKPA34-1 and pMKPA34-2 isolated from MDR P. aeruginosa.</title>
        <authorList>
            <person name="Subedi D."/>
            <person name="Kohli G.S."/>
            <person name="Vijay A.K."/>
            <person name="Rice S.A."/>
            <person name="Willcox M."/>
        </authorList>
    </citation>
    <scope>NUCLEOTIDE SEQUENCE</scope>
    <source>
        <strain evidence="1">PA34</strain>
        <plasmid evidence="1">pMKPA34-1</plasmid>
    </source>
</reference>
<name>A0A385FW75_PSEAI</name>
<proteinExistence type="predicted"/>
<keyword evidence="1" id="KW-0614">Plasmid</keyword>